<evidence type="ECO:0000256" key="1">
    <source>
        <dbReference type="SAM" id="MobiDB-lite"/>
    </source>
</evidence>
<protein>
    <submittedName>
        <fullName evidence="2">Uncharacterized protein</fullName>
    </submittedName>
</protein>
<sequence length="151" mass="16431">MKSFDVSVRRVPPSHGELFTLRLSFSVQHWVTISPFEPAPRHLRAPGLSLTGKSTLPSTGKATVGISNNWVHVNDNGANNCTDAEVAKANMVHSNATSLSRNQSATTLPVLTRPNNQPTESPQRPNSSRSSKNNEPFACQPLFFSINSLHS</sequence>
<feature type="compositionally biased region" description="Polar residues" evidence="1">
    <location>
        <begin position="96"/>
        <end position="134"/>
    </location>
</feature>
<evidence type="ECO:0000313" key="2">
    <source>
        <dbReference type="EMBL" id="KAH3727821.1"/>
    </source>
</evidence>
<organism evidence="2 3">
    <name type="scientific">Dreissena polymorpha</name>
    <name type="common">Zebra mussel</name>
    <name type="synonym">Mytilus polymorpha</name>
    <dbReference type="NCBI Taxonomy" id="45954"/>
    <lineage>
        <taxon>Eukaryota</taxon>
        <taxon>Metazoa</taxon>
        <taxon>Spiralia</taxon>
        <taxon>Lophotrochozoa</taxon>
        <taxon>Mollusca</taxon>
        <taxon>Bivalvia</taxon>
        <taxon>Autobranchia</taxon>
        <taxon>Heteroconchia</taxon>
        <taxon>Euheterodonta</taxon>
        <taxon>Imparidentia</taxon>
        <taxon>Neoheterodontei</taxon>
        <taxon>Myida</taxon>
        <taxon>Dreissenoidea</taxon>
        <taxon>Dreissenidae</taxon>
        <taxon>Dreissena</taxon>
    </lineage>
</organism>
<accession>A0A9D4CPE5</accession>
<reference evidence="2" key="2">
    <citation type="submission" date="2020-11" db="EMBL/GenBank/DDBJ databases">
        <authorList>
            <person name="McCartney M.A."/>
            <person name="Auch B."/>
            <person name="Kono T."/>
            <person name="Mallez S."/>
            <person name="Becker A."/>
            <person name="Gohl D.M."/>
            <person name="Silverstein K.A.T."/>
            <person name="Koren S."/>
            <person name="Bechman K.B."/>
            <person name="Herman A."/>
            <person name="Abrahante J.E."/>
            <person name="Garbe J."/>
        </authorList>
    </citation>
    <scope>NUCLEOTIDE SEQUENCE</scope>
    <source>
        <strain evidence="2">Duluth1</strain>
        <tissue evidence="2">Whole animal</tissue>
    </source>
</reference>
<dbReference type="AlphaFoldDB" id="A0A9D4CPE5"/>
<reference evidence="2" key="1">
    <citation type="journal article" date="2019" name="bioRxiv">
        <title>The Genome of the Zebra Mussel, Dreissena polymorpha: A Resource for Invasive Species Research.</title>
        <authorList>
            <person name="McCartney M.A."/>
            <person name="Auch B."/>
            <person name="Kono T."/>
            <person name="Mallez S."/>
            <person name="Zhang Y."/>
            <person name="Obille A."/>
            <person name="Becker A."/>
            <person name="Abrahante J.E."/>
            <person name="Garbe J."/>
            <person name="Badalamenti J.P."/>
            <person name="Herman A."/>
            <person name="Mangelson H."/>
            <person name="Liachko I."/>
            <person name="Sullivan S."/>
            <person name="Sone E.D."/>
            <person name="Koren S."/>
            <person name="Silverstein K.A.T."/>
            <person name="Beckman K.B."/>
            <person name="Gohl D.M."/>
        </authorList>
    </citation>
    <scope>NUCLEOTIDE SEQUENCE</scope>
    <source>
        <strain evidence="2">Duluth1</strain>
        <tissue evidence="2">Whole animal</tissue>
    </source>
</reference>
<dbReference type="Proteomes" id="UP000828390">
    <property type="component" value="Unassembled WGS sequence"/>
</dbReference>
<comment type="caution">
    <text evidence="2">The sequence shown here is derived from an EMBL/GenBank/DDBJ whole genome shotgun (WGS) entry which is preliminary data.</text>
</comment>
<dbReference type="EMBL" id="JAIWYP010000012">
    <property type="protein sequence ID" value="KAH3727821.1"/>
    <property type="molecule type" value="Genomic_DNA"/>
</dbReference>
<feature type="region of interest" description="Disordered" evidence="1">
    <location>
        <begin position="96"/>
        <end position="136"/>
    </location>
</feature>
<proteinExistence type="predicted"/>
<evidence type="ECO:0000313" key="3">
    <source>
        <dbReference type="Proteomes" id="UP000828390"/>
    </source>
</evidence>
<gene>
    <name evidence="2" type="ORF">DPMN_053766</name>
</gene>
<keyword evidence="3" id="KW-1185">Reference proteome</keyword>
<name>A0A9D4CPE5_DREPO</name>